<organism evidence="2 3">
    <name type="scientific">Clostridium tetani</name>
    <dbReference type="NCBI Taxonomy" id="1513"/>
    <lineage>
        <taxon>Bacteria</taxon>
        <taxon>Bacillati</taxon>
        <taxon>Bacillota</taxon>
        <taxon>Clostridia</taxon>
        <taxon>Eubacteriales</taxon>
        <taxon>Clostridiaceae</taxon>
        <taxon>Clostridium</taxon>
    </lineage>
</organism>
<comment type="caution">
    <text evidence="2">The sequence shown here is derived from an EMBL/GenBank/DDBJ whole genome shotgun (WGS) entry which is preliminary data.</text>
</comment>
<feature type="transmembrane region" description="Helical" evidence="1">
    <location>
        <begin position="6"/>
        <end position="21"/>
    </location>
</feature>
<accession>A0ABY0EQ08</accession>
<gene>
    <name evidence="2" type="ORF">DP131_06220</name>
</gene>
<reference evidence="2 3" key="1">
    <citation type="submission" date="2018-06" db="EMBL/GenBank/DDBJ databases">
        <title>Genome conservation of Clostridium tetani.</title>
        <authorList>
            <person name="Bruggemann H."/>
            <person name="Popoff M.R."/>
        </authorList>
    </citation>
    <scope>NUCLEOTIDE SEQUENCE [LARGE SCALE GENOMIC DNA]</scope>
    <source>
        <strain evidence="2 3">63.05</strain>
    </source>
</reference>
<keyword evidence="1" id="KW-1133">Transmembrane helix</keyword>
<keyword evidence="1" id="KW-0472">Membrane</keyword>
<dbReference type="RefSeq" id="WP_039262222.1">
    <property type="nucleotide sequence ID" value="NZ_JSWD01000142.1"/>
</dbReference>
<proteinExistence type="predicted"/>
<name>A0ABY0EQ08_CLOTA</name>
<keyword evidence="1" id="KW-0812">Transmembrane</keyword>
<evidence type="ECO:0000313" key="2">
    <source>
        <dbReference type="EMBL" id="RXI57034.1"/>
    </source>
</evidence>
<sequence>MKNKRLYILIILGFILIYFHYTKPNKFLKTYVGVKCYINNDNYEQKVLVKFEGKYIKKPFSNNIFKGNLYIDDYVLNNIKIEFSSNGNASIKYYKNINDDFEEHYGWITMDKTKNYLVILLPEAKKDGKDSGSNWTYDNGLIISAPANSKNDAIKIANKLLNVK</sequence>
<evidence type="ECO:0000313" key="3">
    <source>
        <dbReference type="Proteomes" id="UP000290273"/>
    </source>
</evidence>
<evidence type="ECO:0008006" key="4">
    <source>
        <dbReference type="Google" id="ProtNLM"/>
    </source>
</evidence>
<dbReference type="EMBL" id="QMAU01000026">
    <property type="protein sequence ID" value="RXI57034.1"/>
    <property type="molecule type" value="Genomic_DNA"/>
</dbReference>
<protein>
    <recommendedName>
        <fullName evidence="4">DUF4367 domain-containing protein</fullName>
    </recommendedName>
</protein>
<evidence type="ECO:0000256" key="1">
    <source>
        <dbReference type="SAM" id="Phobius"/>
    </source>
</evidence>
<dbReference type="Proteomes" id="UP000290273">
    <property type="component" value="Unassembled WGS sequence"/>
</dbReference>